<accession>A0A5B7G9Q4</accession>
<evidence type="ECO:0000256" key="1">
    <source>
        <dbReference type="SAM" id="MobiDB-lite"/>
    </source>
</evidence>
<sequence length="153" mass="16309">MNKSPVKVPRAMARITCKLPPKLNQGGPALWPRRSCSNDNEQRGAGDQGRVSHAAWTFTASLCSAIMTSSGNGKKNICARVVVVGDTAPHANHAHVRPRWRPTGSSRRATGLTPSHLRPTRATPATPIIPPRLTCHASPPTLVTLSTQSATLV</sequence>
<keyword evidence="3" id="KW-1185">Reference proteome</keyword>
<comment type="caution">
    <text evidence="2">The sequence shown here is derived from an EMBL/GenBank/DDBJ whole genome shotgun (WGS) entry which is preliminary data.</text>
</comment>
<organism evidence="2 3">
    <name type="scientific">Portunus trituberculatus</name>
    <name type="common">Swimming crab</name>
    <name type="synonym">Neptunus trituberculatus</name>
    <dbReference type="NCBI Taxonomy" id="210409"/>
    <lineage>
        <taxon>Eukaryota</taxon>
        <taxon>Metazoa</taxon>
        <taxon>Ecdysozoa</taxon>
        <taxon>Arthropoda</taxon>
        <taxon>Crustacea</taxon>
        <taxon>Multicrustacea</taxon>
        <taxon>Malacostraca</taxon>
        <taxon>Eumalacostraca</taxon>
        <taxon>Eucarida</taxon>
        <taxon>Decapoda</taxon>
        <taxon>Pleocyemata</taxon>
        <taxon>Brachyura</taxon>
        <taxon>Eubrachyura</taxon>
        <taxon>Portunoidea</taxon>
        <taxon>Portunidae</taxon>
        <taxon>Portuninae</taxon>
        <taxon>Portunus</taxon>
    </lineage>
</organism>
<feature type="region of interest" description="Disordered" evidence="1">
    <location>
        <begin position="24"/>
        <end position="48"/>
    </location>
</feature>
<dbReference type="AlphaFoldDB" id="A0A5B7G9Q4"/>
<feature type="compositionally biased region" description="Low complexity" evidence="1">
    <location>
        <begin position="120"/>
        <end position="130"/>
    </location>
</feature>
<dbReference type="EMBL" id="VSRR010014219">
    <property type="protein sequence ID" value="MPC56751.1"/>
    <property type="molecule type" value="Genomic_DNA"/>
</dbReference>
<evidence type="ECO:0000313" key="3">
    <source>
        <dbReference type="Proteomes" id="UP000324222"/>
    </source>
</evidence>
<name>A0A5B7G9Q4_PORTR</name>
<reference evidence="2 3" key="1">
    <citation type="submission" date="2019-05" db="EMBL/GenBank/DDBJ databases">
        <title>Another draft genome of Portunus trituberculatus and its Hox gene families provides insights of decapod evolution.</title>
        <authorList>
            <person name="Jeong J.-H."/>
            <person name="Song I."/>
            <person name="Kim S."/>
            <person name="Choi T."/>
            <person name="Kim D."/>
            <person name="Ryu S."/>
            <person name="Kim W."/>
        </authorList>
    </citation>
    <scope>NUCLEOTIDE SEQUENCE [LARGE SCALE GENOMIC DNA]</scope>
    <source>
        <tissue evidence="2">Muscle</tissue>
    </source>
</reference>
<protein>
    <submittedName>
        <fullName evidence="2">Uncharacterized protein</fullName>
    </submittedName>
</protein>
<gene>
    <name evidence="2" type="ORF">E2C01_050717</name>
</gene>
<dbReference type="Proteomes" id="UP000324222">
    <property type="component" value="Unassembled WGS sequence"/>
</dbReference>
<proteinExistence type="predicted"/>
<evidence type="ECO:0000313" key="2">
    <source>
        <dbReference type="EMBL" id="MPC56751.1"/>
    </source>
</evidence>
<feature type="region of interest" description="Disordered" evidence="1">
    <location>
        <begin position="96"/>
        <end position="130"/>
    </location>
</feature>